<evidence type="ECO:0000256" key="2">
    <source>
        <dbReference type="ARBA" id="ARBA00023002"/>
    </source>
</evidence>
<dbReference type="EMBL" id="CP114014">
    <property type="protein sequence ID" value="XAY07407.1"/>
    <property type="molecule type" value="Genomic_DNA"/>
</dbReference>
<dbReference type="Pfam" id="PF00171">
    <property type="entry name" value="Aldedh"/>
    <property type="match status" value="1"/>
</dbReference>
<dbReference type="PROSITE" id="PS00070">
    <property type="entry name" value="ALDEHYDE_DEHYDR_CYS"/>
    <property type="match status" value="1"/>
</dbReference>
<dbReference type="AlphaFoldDB" id="A0AAU7B096"/>
<gene>
    <name evidence="4" type="primary">feaB</name>
    <name evidence="4" type="ORF">DSM112329_04288</name>
</gene>
<dbReference type="InterPro" id="IPR016161">
    <property type="entry name" value="Ald_DH/histidinol_DH"/>
</dbReference>
<evidence type="ECO:0000313" key="4">
    <source>
        <dbReference type="EMBL" id="XAY07407.1"/>
    </source>
</evidence>
<dbReference type="InterPro" id="IPR016163">
    <property type="entry name" value="Ald_DH_C"/>
</dbReference>
<keyword evidence="2 4" id="KW-0560">Oxidoreductase</keyword>
<dbReference type="GO" id="GO:0008957">
    <property type="term" value="F:phenylacetaldehyde dehydrogenase (NAD+) activity"/>
    <property type="evidence" value="ECO:0007669"/>
    <property type="project" value="UniProtKB-EC"/>
</dbReference>
<organism evidence="4">
    <name type="scientific">Paraconexibacter sp. AEG42_29</name>
    <dbReference type="NCBI Taxonomy" id="2997339"/>
    <lineage>
        <taxon>Bacteria</taxon>
        <taxon>Bacillati</taxon>
        <taxon>Actinomycetota</taxon>
        <taxon>Thermoleophilia</taxon>
        <taxon>Solirubrobacterales</taxon>
        <taxon>Paraconexibacteraceae</taxon>
        <taxon>Paraconexibacter</taxon>
    </lineage>
</organism>
<dbReference type="InterPro" id="IPR015590">
    <property type="entry name" value="Aldehyde_DH_dom"/>
</dbReference>
<dbReference type="CDD" id="cd07078">
    <property type="entry name" value="ALDH"/>
    <property type="match status" value="1"/>
</dbReference>
<reference evidence="4" key="1">
    <citation type="submission" date="2022-12" db="EMBL/GenBank/DDBJ databases">
        <title>Paraconexibacter alkalitolerans sp. nov. and Baekduia alba sp. nov., isolated from soil and emended description of the genera Paraconexibacter (Chun et al., 2020) and Baekduia (An et al., 2020).</title>
        <authorList>
            <person name="Vieira S."/>
            <person name="Huber K.J."/>
            <person name="Geppert A."/>
            <person name="Wolf J."/>
            <person name="Neumann-Schaal M."/>
            <person name="Muesken M."/>
            <person name="Overmann J."/>
        </authorList>
    </citation>
    <scope>NUCLEOTIDE SEQUENCE</scope>
    <source>
        <strain evidence="4">AEG42_29</strain>
    </source>
</reference>
<protein>
    <submittedName>
        <fullName evidence="4">Phenylacetaldehyde dehydrogenase</fullName>
        <ecNumber evidence="4">1.2.1.39</ecNumber>
    </submittedName>
</protein>
<dbReference type="FunFam" id="3.40.605.10:FF:000007">
    <property type="entry name" value="NAD/NADP-dependent betaine aldehyde dehydrogenase"/>
    <property type="match status" value="1"/>
</dbReference>
<accession>A0AAU7B096</accession>
<name>A0AAU7B096_9ACTN</name>
<sequence>MSTTDVIAFERGLFIDGAPRPLAGESLCITNPGTGEHVGRAASASAADVDAAVRSAHAAQPAWARLGYSARGEILAACAEAFEAHVDELVPLLVAEQGKTIREAKIELHKAPDTLAHYAGMSKEVRGVSVAGLAPGVDGRVIRRPLGVVAAIVPWNFPTTLLCNKLGPALLCGNTVVAKPADTTPFTTLRLAEILTEAGLPPGVLNVVTGTGPVAGEALVTHPLVRKVAFTGSTPTGEHVAALAAKGSKRVTLELGGSDPMIICEDADLAKAASAASMGRFYNCGQACLAIKRVYVMDSVADQVIESIAAKAGRLRVGIGSDPDAQLGPLHSRAQLEQLERQVDASIASGGELLVGGRRPGDEALANGHFYEPTVILDPAKDSPMAVEEVFGPALPIWRVADLDEAIALANSSEFGLGSSVWTQSLQTSERVAAELDCGYTWINSPTKVYDELPFGGLKASGYGKEHGSEAFDFYTDKKSIVVKRTL</sequence>
<dbReference type="FunFam" id="3.40.309.10:FF:000009">
    <property type="entry name" value="Aldehyde dehydrogenase A"/>
    <property type="match status" value="1"/>
</dbReference>
<dbReference type="SUPFAM" id="SSF53720">
    <property type="entry name" value="ALDH-like"/>
    <property type="match status" value="1"/>
</dbReference>
<feature type="domain" description="Aldehyde dehydrogenase" evidence="3">
    <location>
        <begin position="27"/>
        <end position="481"/>
    </location>
</feature>
<proteinExistence type="inferred from homology"/>
<evidence type="ECO:0000256" key="1">
    <source>
        <dbReference type="ARBA" id="ARBA00009986"/>
    </source>
</evidence>
<comment type="similarity">
    <text evidence="1">Belongs to the aldehyde dehydrogenase family.</text>
</comment>
<dbReference type="Gene3D" id="3.40.605.10">
    <property type="entry name" value="Aldehyde Dehydrogenase, Chain A, domain 1"/>
    <property type="match status" value="1"/>
</dbReference>
<dbReference type="RefSeq" id="WP_354698602.1">
    <property type="nucleotide sequence ID" value="NZ_CP114014.1"/>
</dbReference>
<dbReference type="InterPro" id="IPR016162">
    <property type="entry name" value="Ald_DH_N"/>
</dbReference>
<dbReference type="EC" id="1.2.1.39" evidence="4"/>
<dbReference type="Gene3D" id="3.40.309.10">
    <property type="entry name" value="Aldehyde Dehydrogenase, Chain A, domain 2"/>
    <property type="match status" value="1"/>
</dbReference>
<evidence type="ECO:0000259" key="3">
    <source>
        <dbReference type="Pfam" id="PF00171"/>
    </source>
</evidence>
<dbReference type="KEGG" id="parq:DSM112329_04288"/>
<dbReference type="InterPro" id="IPR016160">
    <property type="entry name" value="Ald_DH_CS_CYS"/>
</dbReference>
<dbReference type="PANTHER" id="PTHR11699">
    <property type="entry name" value="ALDEHYDE DEHYDROGENASE-RELATED"/>
    <property type="match status" value="1"/>
</dbReference>